<dbReference type="HOGENOM" id="CLU_3357706_0_0_10"/>
<reference evidence="1 2" key="1">
    <citation type="submission" date="2011-12" db="EMBL/GenBank/DDBJ databases">
        <title>The Genome Sequence of Prevotella maculosa OT 289.</title>
        <authorList>
            <consortium name="The Broad Institute Genome Sequencing Platform"/>
            <person name="Earl A."/>
            <person name="Ward D."/>
            <person name="Feldgarden M."/>
            <person name="Gevers D."/>
            <person name="Izard J."/>
            <person name="Blanton J.M."/>
            <person name="Mathney J."/>
            <person name="Tanner A.C."/>
            <person name="Dewhirst F.E."/>
            <person name="Young S.K."/>
            <person name="Zeng Q."/>
            <person name="Gargeya S."/>
            <person name="Fitzgerald M."/>
            <person name="Haas B."/>
            <person name="Abouelleil A."/>
            <person name="Alvarado L."/>
            <person name="Arachchi H.M."/>
            <person name="Berlin A."/>
            <person name="Chapman S.B."/>
            <person name="Gearin G."/>
            <person name="Goldberg J."/>
            <person name="Griggs A."/>
            <person name="Gujja S."/>
            <person name="Hansen M."/>
            <person name="Heiman D."/>
            <person name="Howarth C."/>
            <person name="Larimer J."/>
            <person name="Lui A."/>
            <person name="MacDonald P.J.P."/>
            <person name="McCowen C."/>
            <person name="Montmayeur A."/>
            <person name="Murphy C."/>
            <person name="Neiman D."/>
            <person name="Pearson M."/>
            <person name="Priest M."/>
            <person name="Roberts A."/>
            <person name="Saif S."/>
            <person name="Shea T."/>
            <person name="Sisk P."/>
            <person name="Stolte C."/>
            <person name="Sykes S."/>
            <person name="Wortman J."/>
            <person name="Nusbaum C."/>
            <person name="Birren B."/>
        </authorList>
    </citation>
    <scope>NUCLEOTIDE SEQUENCE [LARGE SCALE GENOMIC DNA]</scope>
    <source>
        <strain evidence="1 2">OT 289</strain>
    </source>
</reference>
<comment type="caution">
    <text evidence="1">The sequence shown here is derived from an EMBL/GenBank/DDBJ whole genome shotgun (WGS) entry which is preliminary data.</text>
</comment>
<evidence type="ECO:0000313" key="1">
    <source>
        <dbReference type="EMBL" id="EHO67158.1"/>
    </source>
</evidence>
<proteinExistence type="predicted"/>
<dbReference type="AlphaFoldDB" id="H1HPT4"/>
<protein>
    <submittedName>
        <fullName evidence="1">Uncharacterized protein</fullName>
    </submittedName>
</protein>
<dbReference type="EMBL" id="AGEK01000037">
    <property type="protein sequence ID" value="EHO67158.1"/>
    <property type="molecule type" value="Genomic_DNA"/>
</dbReference>
<name>H1HPT4_9BACT</name>
<organism evidence="1 2">
    <name type="scientific">Segatella maculosa OT 289</name>
    <dbReference type="NCBI Taxonomy" id="999422"/>
    <lineage>
        <taxon>Bacteria</taxon>
        <taxon>Pseudomonadati</taxon>
        <taxon>Bacteroidota</taxon>
        <taxon>Bacteroidia</taxon>
        <taxon>Bacteroidales</taxon>
        <taxon>Prevotellaceae</taxon>
        <taxon>Segatella</taxon>
    </lineage>
</organism>
<dbReference type="Proteomes" id="UP000003167">
    <property type="component" value="Unassembled WGS sequence"/>
</dbReference>
<keyword evidence="2" id="KW-1185">Reference proteome</keyword>
<evidence type="ECO:0000313" key="2">
    <source>
        <dbReference type="Proteomes" id="UP000003167"/>
    </source>
</evidence>
<accession>H1HPT4</accession>
<gene>
    <name evidence="1" type="ORF">HMPREF9944_02259</name>
</gene>
<sequence>MEKANGCERIFVRVGTISMEHMQKWFAHFILTGQGC</sequence>